<keyword evidence="6" id="KW-0496">Mitochondrion</keyword>
<dbReference type="RefSeq" id="XP_007675578.1">
    <property type="nucleotide sequence ID" value="XM_007677388.1"/>
</dbReference>
<dbReference type="Gene3D" id="3.40.50.1820">
    <property type="entry name" value="alpha/beta hydrolase"/>
    <property type="match status" value="1"/>
</dbReference>
<dbReference type="eggNOG" id="KOG2029">
    <property type="taxonomic scope" value="Eukaryota"/>
</dbReference>
<evidence type="ECO:0000256" key="4">
    <source>
        <dbReference type="ARBA" id="ARBA00007920"/>
    </source>
</evidence>
<dbReference type="HOGENOM" id="CLU_118193_2_0_1"/>
<comment type="subcellular location">
    <subcellularLocation>
        <location evidence="2">Endoplasmic reticulum</location>
    </subcellularLocation>
    <subcellularLocation>
        <location evidence="3">Membrane</location>
    </subcellularLocation>
    <subcellularLocation>
        <location evidence="1">Mitochondrion</location>
    </subcellularLocation>
</comment>
<dbReference type="InterPro" id="IPR007751">
    <property type="entry name" value="DUF676_lipase-like"/>
</dbReference>
<dbReference type="PANTHER" id="PTHR48182:SF2">
    <property type="entry name" value="PROTEIN SERAC1"/>
    <property type="match status" value="1"/>
</dbReference>
<evidence type="ECO:0000256" key="3">
    <source>
        <dbReference type="ARBA" id="ARBA00004370"/>
    </source>
</evidence>
<evidence type="ECO:0000256" key="6">
    <source>
        <dbReference type="ARBA" id="ARBA00023128"/>
    </source>
</evidence>
<dbReference type="PANTHER" id="PTHR48182">
    <property type="entry name" value="PROTEIN SERAC1"/>
    <property type="match status" value="1"/>
</dbReference>
<dbReference type="AlphaFoldDB" id="M2MJV8"/>
<feature type="domain" description="DUF676" evidence="8">
    <location>
        <begin position="20"/>
        <end position="120"/>
    </location>
</feature>
<evidence type="ECO:0000256" key="1">
    <source>
        <dbReference type="ARBA" id="ARBA00004173"/>
    </source>
</evidence>
<dbReference type="InterPro" id="IPR052374">
    <property type="entry name" value="SERAC1"/>
</dbReference>
<dbReference type="InterPro" id="IPR029058">
    <property type="entry name" value="AB_hydrolase_fold"/>
</dbReference>
<dbReference type="OMA" id="LMWPEEL"/>
<organism evidence="9 10">
    <name type="scientific">Baudoinia panamericana (strain UAMH 10762)</name>
    <name type="common">Angels' share fungus</name>
    <name type="synonym">Baudoinia compniacensis (strain UAMH 10762)</name>
    <dbReference type="NCBI Taxonomy" id="717646"/>
    <lineage>
        <taxon>Eukaryota</taxon>
        <taxon>Fungi</taxon>
        <taxon>Dikarya</taxon>
        <taxon>Ascomycota</taxon>
        <taxon>Pezizomycotina</taxon>
        <taxon>Dothideomycetes</taxon>
        <taxon>Dothideomycetidae</taxon>
        <taxon>Mycosphaerellales</taxon>
        <taxon>Teratosphaeriaceae</taxon>
        <taxon>Baudoinia</taxon>
    </lineage>
</organism>
<accession>M2MJV8</accession>
<reference evidence="9 10" key="1">
    <citation type="journal article" date="2012" name="PLoS Pathog.">
        <title>Diverse lifestyles and strategies of plant pathogenesis encoded in the genomes of eighteen Dothideomycetes fungi.</title>
        <authorList>
            <person name="Ohm R.A."/>
            <person name="Feau N."/>
            <person name="Henrissat B."/>
            <person name="Schoch C.L."/>
            <person name="Horwitz B.A."/>
            <person name="Barry K.W."/>
            <person name="Condon B.J."/>
            <person name="Copeland A.C."/>
            <person name="Dhillon B."/>
            <person name="Glaser F."/>
            <person name="Hesse C.N."/>
            <person name="Kosti I."/>
            <person name="LaButti K."/>
            <person name="Lindquist E.A."/>
            <person name="Lucas S."/>
            <person name="Salamov A.A."/>
            <person name="Bradshaw R.E."/>
            <person name="Ciuffetti L."/>
            <person name="Hamelin R.C."/>
            <person name="Kema G.H.J."/>
            <person name="Lawrence C."/>
            <person name="Scott J.A."/>
            <person name="Spatafora J.W."/>
            <person name="Turgeon B.G."/>
            <person name="de Wit P.J.G.M."/>
            <person name="Zhong S."/>
            <person name="Goodwin S.B."/>
            <person name="Grigoriev I.V."/>
        </authorList>
    </citation>
    <scope>NUCLEOTIDE SEQUENCE [LARGE SCALE GENOMIC DNA]</scope>
    <source>
        <strain evidence="9 10">UAMH 10762</strain>
    </source>
</reference>
<comment type="similarity">
    <text evidence="4">Belongs to the putative lipase ROG1 family.</text>
</comment>
<name>M2MJV8_BAUPA</name>
<evidence type="ECO:0000256" key="2">
    <source>
        <dbReference type="ARBA" id="ARBA00004240"/>
    </source>
</evidence>
<dbReference type="Proteomes" id="UP000011761">
    <property type="component" value="Unassembled WGS sequence"/>
</dbReference>
<keyword evidence="5" id="KW-0256">Endoplasmic reticulum</keyword>
<dbReference type="SUPFAM" id="SSF53474">
    <property type="entry name" value="alpha/beta-Hydrolases"/>
    <property type="match status" value="1"/>
</dbReference>
<evidence type="ECO:0000259" key="8">
    <source>
        <dbReference type="Pfam" id="PF05057"/>
    </source>
</evidence>
<evidence type="ECO:0000313" key="10">
    <source>
        <dbReference type="Proteomes" id="UP000011761"/>
    </source>
</evidence>
<keyword evidence="7" id="KW-0472">Membrane</keyword>
<dbReference type="GO" id="GO:0005783">
    <property type="term" value="C:endoplasmic reticulum"/>
    <property type="evidence" value="ECO:0007669"/>
    <property type="project" value="UniProtKB-SubCell"/>
</dbReference>
<dbReference type="STRING" id="717646.M2MJV8"/>
<protein>
    <recommendedName>
        <fullName evidence="8">DUF676 domain-containing protein</fullName>
    </recommendedName>
</protein>
<gene>
    <name evidence="9" type="ORF">BAUCODRAFT_434731</name>
</gene>
<proteinExistence type="inferred from homology"/>
<dbReference type="EMBL" id="KB445554">
    <property type="protein sequence ID" value="EMC96971.1"/>
    <property type="molecule type" value="Genomic_DNA"/>
</dbReference>
<dbReference type="GO" id="GO:0016020">
    <property type="term" value="C:membrane"/>
    <property type="evidence" value="ECO:0007669"/>
    <property type="project" value="UniProtKB-SubCell"/>
</dbReference>
<dbReference type="KEGG" id="bcom:BAUCODRAFT_434731"/>
<sequence length="126" mass="14030">MSNYGTTVLCEGETPIAVDVVFVHELGGDGRDSWSRDGLMWPEELFGERIPNARIITWGYDSSPKDFFQGNGQQTLKGRALELLSDLKDERRQEEKNRSIIFIGHSLGGLTIKQALTKAHGIPNKA</sequence>
<evidence type="ECO:0000256" key="5">
    <source>
        <dbReference type="ARBA" id="ARBA00022824"/>
    </source>
</evidence>
<dbReference type="GeneID" id="19114285"/>
<dbReference type="GO" id="GO:0005739">
    <property type="term" value="C:mitochondrion"/>
    <property type="evidence" value="ECO:0007669"/>
    <property type="project" value="UniProtKB-SubCell"/>
</dbReference>
<dbReference type="Pfam" id="PF05057">
    <property type="entry name" value="DUF676"/>
    <property type="match status" value="1"/>
</dbReference>
<evidence type="ECO:0000256" key="7">
    <source>
        <dbReference type="ARBA" id="ARBA00023136"/>
    </source>
</evidence>
<keyword evidence="10" id="KW-1185">Reference proteome</keyword>
<evidence type="ECO:0000313" key="9">
    <source>
        <dbReference type="EMBL" id="EMC96971.1"/>
    </source>
</evidence>
<dbReference type="OrthoDB" id="5086500at2759"/>